<dbReference type="AlphaFoldDB" id="A0A3S0ZDU0"/>
<comment type="caution">
    <text evidence="1">The sequence shown here is derived from an EMBL/GenBank/DDBJ whole genome shotgun (WGS) entry which is preliminary data.</text>
</comment>
<dbReference type="RefSeq" id="WP_126021639.1">
    <property type="nucleotide sequence ID" value="NZ_RXFT01000003.1"/>
</dbReference>
<dbReference type="Proteomes" id="UP000281118">
    <property type="component" value="Unassembled WGS sequence"/>
</dbReference>
<dbReference type="EMBL" id="RXFT01000003">
    <property type="protein sequence ID" value="RUR67497.1"/>
    <property type="molecule type" value="Genomic_DNA"/>
</dbReference>
<evidence type="ECO:0000313" key="1">
    <source>
        <dbReference type="EMBL" id="RUR67497.1"/>
    </source>
</evidence>
<name>A0A3S0ZDU0_9BURK</name>
<proteinExistence type="predicted"/>
<organism evidence="1 2">
    <name type="scientific">Variovorax guangxiensis</name>
    <dbReference type="NCBI Taxonomy" id="1775474"/>
    <lineage>
        <taxon>Bacteria</taxon>
        <taxon>Pseudomonadati</taxon>
        <taxon>Pseudomonadota</taxon>
        <taxon>Betaproteobacteria</taxon>
        <taxon>Burkholderiales</taxon>
        <taxon>Comamonadaceae</taxon>
        <taxon>Variovorax</taxon>
    </lineage>
</organism>
<reference evidence="1 2" key="1">
    <citation type="submission" date="2018-12" db="EMBL/GenBank/DDBJ databases">
        <title>The genome sequences of Variovorax guangxiensis DSM 27352.</title>
        <authorList>
            <person name="Gao J."/>
            <person name="Sun J."/>
        </authorList>
    </citation>
    <scope>NUCLEOTIDE SEQUENCE [LARGE SCALE GENOMIC DNA]</scope>
    <source>
        <strain evidence="1 2">DSM 27352</strain>
    </source>
</reference>
<accession>A0A3S0ZDU0</accession>
<protein>
    <submittedName>
        <fullName evidence="1">Uncharacterized protein</fullName>
    </submittedName>
</protein>
<evidence type="ECO:0000313" key="2">
    <source>
        <dbReference type="Proteomes" id="UP000281118"/>
    </source>
</evidence>
<gene>
    <name evidence="1" type="ORF">EJP67_10530</name>
</gene>
<dbReference type="OrthoDB" id="1426432at2"/>
<sequence>MAENWEQLIAKAQPLVDYLHRDGYFDRGFSGDRSANLVISDPEVGIDFASNDSFDTFDEWQTVSDSPDVFPPEFEWKRWIDFNLRKNDYFGLRGKNFNGADTKWTKGDGCLLIELMHRDVRILLNCYANDSFPEVWKSIQSAYLNDGFPCGWDGKLPAGKLVVYSNE</sequence>